<proteinExistence type="predicted"/>
<evidence type="ECO:0000259" key="4">
    <source>
        <dbReference type="PROSITE" id="PS50043"/>
    </source>
</evidence>
<dbReference type="PANTHER" id="PTHR44688:SF16">
    <property type="entry name" value="DNA-BINDING TRANSCRIPTIONAL ACTIVATOR DEVR_DOSR"/>
    <property type="match status" value="1"/>
</dbReference>
<evidence type="ECO:0000256" key="3">
    <source>
        <dbReference type="ARBA" id="ARBA00023163"/>
    </source>
</evidence>
<accession>A0A4Q7NEL9</accession>
<evidence type="ECO:0000313" key="5">
    <source>
        <dbReference type="EMBL" id="RZS81588.1"/>
    </source>
</evidence>
<dbReference type="SMART" id="SM00421">
    <property type="entry name" value="HTH_LUXR"/>
    <property type="match status" value="1"/>
</dbReference>
<keyword evidence="1" id="KW-0805">Transcription regulation</keyword>
<dbReference type="NCBIfam" id="TIGR00229">
    <property type="entry name" value="sensory_box"/>
    <property type="match status" value="1"/>
</dbReference>
<reference evidence="5 6" key="1">
    <citation type="submission" date="2019-02" db="EMBL/GenBank/DDBJ databases">
        <title>Genomic Encyclopedia of Type Strains, Phase IV (KMG-IV): sequencing the most valuable type-strain genomes for metagenomic binning, comparative biology and taxonomic classification.</title>
        <authorList>
            <person name="Goeker M."/>
        </authorList>
    </citation>
    <scope>NUCLEOTIDE SEQUENCE [LARGE SCALE GENOMIC DNA]</scope>
    <source>
        <strain evidence="5 6">K24</strain>
    </source>
</reference>
<dbReference type="RefSeq" id="WP_278044772.1">
    <property type="nucleotide sequence ID" value="NZ_SGXC01000002.1"/>
</dbReference>
<dbReference type="Proteomes" id="UP000292445">
    <property type="component" value="Unassembled WGS sequence"/>
</dbReference>
<dbReference type="PROSITE" id="PS00622">
    <property type="entry name" value="HTH_LUXR_1"/>
    <property type="match status" value="1"/>
</dbReference>
<evidence type="ECO:0000256" key="1">
    <source>
        <dbReference type="ARBA" id="ARBA00023015"/>
    </source>
</evidence>
<keyword evidence="6" id="KW-1185">Reference proteome</keyword>
<protein>
    <submittedName>
        <fullName evidence="5">PAS domain S-box-containing protein</fullName>
    </submittedName>
</protein>
<dbReference type="AlphaFoldDB" id="A0A4Q7NEL9"/>
<dbReference type="InterPro" id="IPR000792">
    <property type="entry name" value="Tscrpt_reg_LuxR_C"/>
</dbReference>
<dbReference type="InterPro" id="IPR000014">
    <property type="entry name" value="PAS"/>
</dbReference>
<dbReference type="InterPro" id="IPR016032">
    <property type="entry name" value="Sig_transdc_resp-reg_C-effctor"/>
</dbReference>
<gene>
    <name evidence="5" type="ORF">EV675_4213</name>
</gene>
<dbReference type="GO" id="GO:0003677">
    <property type="term" value="F:DNA binding"/>
    <property type="evidence" value="ECO:0007669"/>
    <property type="project" value="UniProtKB-KW"/>
</dbReference>
<dbReference type="PROSITE" id="PS50043">
    <property type="entry name" value="HTH_LUXR_2"/>
    <property type="match status" value="1"/>
</dbReference>
<dbReference type="Pfam" id="PF13426">
    <property type="entry name" value="PAS_9"/>
    <property type="match status" value="1"/>
</dbReference>
<dbReference type="CDD" id="cd06170">
    <property type="entry name" value="LuxR_C_like"/>
    <property type="match status" value="1"/>
</dbReference>
<dbReference type="SUPFAM" id="SSF55785">
    <property type="entry name" value="PYP-like sensor domain (PAS domain)"/>
    <property type="match status" value="1"/>
</dbReference>
<keyword evidence="3" id="KW-0804">Transcription</keyword>
<sequence length="183" mass="20946">MSTDSDYRLAFEMAPIGLVLSKNRIIVDCNGYVCDVFHASREILLGASFRELYPTTEEFERLGKRIAPILNKHGRYADTRIMKRATGQHFWCRVTGRAFNRERPHEAGIWTFEDVSAERPHTSEALTPREREVASRLLDGKTSKMIARELDISPRTVEVFRASLMKKFSATNTADLIHRMLSA</sequence>
<dbReference type="EMBL" id="SGXC01000002">
    <property type="protein sequence ID" value="RZS81588.1"/>
    <property type="molecule type" value="Genomic_DNA"/>
</dbReference>
<organism evidence="5 6">
    <name type="scientific">Pigmentiphaga kullae</name>
    <dbReference type="NCBI Taxonomy" id="151784"/>
    <lineage>
        <taxon>Bacteria</taxon>
        <taxon>Pseudomonadati</taxon>
        <taxon>Pseudomonadota</taxon>
        <taxon>Betaproteobacteria</taxon>
        <taxon>Burkholderiales</taxon>
        <taxon>Alcaligenaceae</taxon>
        <taxon>Pigmentiphaga</taxon>
    </lineage>
</organism>
<dbReference type="PANTHER" id="PTHR44688">
    <property type="entry name" value="DNA-BINDING TRANSCRIPTIONAL ACTIVATOR DEVR_DOSR"/>
    <property type="match status" value="1"/>
</dbReference>
<dbReference type="InterPro" id="IPR036388">
    <property type="entry name" value="WH-like_DNA-bd_sf"/>
</dbReference>
<keyword evidence="2" id="KW-0238">DNA-binding</keyword>
<evidence type="ECO:0000313" key="6">
    <source>
        <dbReference type="Proteomes" id="UP000292445"/>
    </source>
</evidence>
<dbReference type="PRINTS" id="PR00038">
    <property type="entry name" value="HTHLUXR"/>
</dbReference>
<dbReference type="GO" id="GO:0006355">
    <property type="term" value="P:regulation of DNA-templated transcription"/>
    <property type="evidence" value="ECO:0007669"/>
    <property type="project" value="InterPro"/>
</dbReference>
<name>A0A4Q7NEL9_9BURK</name>
<dbReference type="InterPro" id="IPR035965">
    <property type="entry name" value="PAS-like_dom_sf"/>
</dbReference>
<dbReference type="CDD" id="cd00130">
    <property type="entry name" value="PAS"/>
    <property type="match status" value="1"/>
</dbReference>
<dbReference type="Gene3D" id="3.30.450.20">
    <property type="entry name" value="PAS domain"/>
    <property type="match status" value="1"/>
</dbReference>
<dbReference type="Gene3D" id="1.10.10.10">
    <property type="entry name" value="Winged helix-like DNA-binding domain superfamily/Winged helix DNA-binding domain"/>
    <property type="match status" value="1"/>
</dbReference>
<dbReference type="SUPFAM" id="SSF46894">
    <property type="entry name" value="C-terminal effector domain of the bipartite response regulators"/>
    <property type="match status" value="1"/>
</dbReference>
<feature type="domain" description="HTH luxR-type" evidence="4">
    <location>
        <begin position="119"/>
        <end position="183"/>
    </location>
</feature>
<dbReference type="Pfam" id="PF00196">
    <property type="entry name" value="GerE"/>
    <property type="match status" value="1"/>
</dbReference>
<evidence type="ECO:0000256" key="2">
    <source>
        <dbReference type="ARBA" id="ARBA00023125"/>
    </source>
</evidence>
<comment type="caution">
    <text evidence="5">The sequence shown here is derived from an EMBL/GenBank/DDBJ whole genome shotgun (WGS) entry which is preliminary data.</text>
</comment>